<sequence>MPEPTPTPPADTPPPGSIRLAPGVRIDEGKLTFVTSRSSGPGGQNVNKRETKVELRVSIDDIPLKPDARARLKRLAGSRLTDEGILQITAEDTRSQRRNRELTVARLAELVAKALTRPARRVRTKPTKGSIRRRLDEKTRRGQRKAERSRNKGRGHDE</sequence>
<evidence type="ECO:0000256" key="1">
    <source>
        <dbReference type="SAM" id="MobiDB-lite"/>
    </source>
</evidence>
<keyword evidence="4" id="KW-1185">Reference proteome</keyword>
<comment type="caution">
    <text evidence="3">The sequence shown here is derived from an EMBL/GenBank/DDBJ whole genome shotgun (WGS) entry which is preliminary data.</text>
</comment>
<proteinExistence type="predicted"/>
<dbReference type="GO" id="GO:0004045">
    <property type="term" value="F:peptidyl-tRNA hydrolase activity"/>
    <property type="evidence" value="ECO:0007669"/>
    <property type="project" value="TreeGrafter"/>
</dbReference>
<evidence type="ECO:0000313" key="4">
    <source>
        <dbReference type="Proteomes" id="UP000601435"/>
    </source>
</evidence>
<dbReference type="GO" id="GO:0072344">
    <property type="term" value="P:rescue of stalled ribosome"/>
    <property type="evidence" value="ECO:0007669"/>
    <property type="project" value="TreeGrafter"/>
</dbReference>
<dbReference type="InterPro" id="IPR000352">
    <property type="entry name" value="Pep_chain_release_fac_I"/>
</dbReference>
<accession>A0A812KAF3</accession>
<dbReference type="Proteomes" id="UP000601435">
    <property type="component" value="Unassembled WGS sequence"/>
</dbReference>
<dbReference type="GO" id="GO:0003747">
    <property type="term" value="F:translation release factor activity"/>
    <property type="evidence" value="ECO:0007669"/>
    <property type="project" value="InterPro"/>
</dbReference>
<dbReference type="Pfam" id="PF00472">
    <property type="entry name" value="RF-1"/>
    <property type="match status" value="1"/>
</dbReference>
<reference evidence="3" key="1">
    <citation type="submission" date="2021-02" db="EMBL/GenBank/DDBJ databases">
        <authorList>
            <person name="Dougan E. K."/>
            <person name="Rhodes N."/>
            <person name="Thang M."/>
            <person name="Chan C."/>
        </authorList>
    </citation>
    <scope>NUCLEOTIDE SEQUENCE</scope>
</reference>
<dbReference type="PROSITE" id="PS00745">
    <property type="entry name" value="RF_PROK_I"/>
    <property type="match status" value="1"/>
</dbReference>
<dbReference type="PANTHER" id="PTHR47814">
    <property type="entry name" value="PEPTIDYL-TRNA HYDROLASE ARFB"/>
    <property type="match status" value="1"/>
</dbReference>
<dbReference type="EMBL" id="CAJNJA010007364">
    <property type="protein sequence ID" value="CAE7223667.1"/>
    <property type="molecule type" value="Genomic_DNA"/>
</dbReference>
<organism evidence="3 4">
    <name type="scientific">Symbiodinium necroappetens</name>
    <dbReference type="NCBI Taxonomy" id="1628268"/>
    <lineage>
        <taxon>Eukaryota</taxon>
        <taxon>Sar</taxon>
        <taxon>Alveolata</taxon>
        <taxon>Dinophyceae</taxon>
        <taxon>Suessiales</taxon>
        <taxon>Symbiodiniaceae</taxon>
        <taxon>Symbiodinium</taxon>
    </lineage>
</organism>
<evidence type="ECO:0000259" key="2">
    <source>
        <dbReference type="PROSITE" id="PS00745"/>
    </source>
</evidence>
<name>A0A812KAF3_9DINO</name>
<feature type="compositionally biased region" description="Basic and acidic residues" evidence="1">
    <location>
        <begin position="133"/>
        <end position="158"/>
    </location>
</feature>
<feature type="region of interest" description="Disordered" evidence="1">
    <location>
        <begin position="1"/>
        <end position="22"/>
    </location>
</feature>
<dbReference type="AlphaFoldDB" id="A0A812KAF3"/>
<protein>
    <submittedName>
        <fullName evidence="3">ArfB protein</fullName>
    </submittedName>
</protein>
<feature type="compositionally biased region" description="Basic residues" evidence="1">
    <location>
        <begin position="118"/>
        <end position="132"/>
    </location>
</feature>
<dbReference type="Gene3D" id="3.30.160.20">
    <property type="match status" value="1"/>
</dbReference>
<dbReference type="PANTHER" id="PTHR47814:SF1">
    <property type="entry name" value="PEPTIDYL-TRNA HYDROLASE ARFB"/>
    <property type="match status" value="1"/>
</dbReference>
<evidence type="ECO:0000313" key="3">
    <source>
        <dbReference type="EMBL" id="CAE7223667.1"/>
    </source>
</evidence>
<dbReference type="OrthoDB" id="270639at2759"/>
<feature type="region of interest" description="Disordered" evidence="1">
    <location>
        <begin position="118"/>
        <end position="158"/>
    </location>
</feature>
<feature type="domain" description="Prokaryotic-type class I peptide chain release factors" evidence="2">
    <location>
        <begin position="37"/>
        <end position="53"/>
    </location>
</feature>
<dbReference type="GO" id="GO:0043022">
    <property type="term" value="F:ribosome binding"/>
    <property type="evidence" value="ECO:0007669"/>
    <property type="project" value="TreeGrafter"/>
</dbReference>
<feature type="compositionally biased region" description="Pro residues" evidence="1">
    <location>
        <begin position="1"/>
        <end position="16"/>
    </location>
</feature>
<dbReference type="NCBIfam" id="NF006718">
    <property type="entry name" value="PRK09256.1"/>
    <property type="match status" value="1"/>
</dbReference>
<dbReference type="SUPFAM" id="SSF110916">
    <property type="entry name" value="Peptidyl-tRNA hydrolase domain-like"/>
    <property type="match status" value="1"/>
</dbReference>
<gene>
    <name evidence="3" type="primary">arfB</name>
    <name evidence="3" type="ORF">SNEC2469_LOCUS3013</name>
</gene>